<accession>A0A6G1EIH2</accession>
<sequence>MRFVKDAVPAVTPVPYPARVTPLPEDRQVEKELNISRLQQCREGADPGLISSRLSHSSHRRRHDGVRTCKAAEKNCNMADLWFHGSMREGKLQNPNIVFIECSIIANTGTGTANCRMVARVWRQ</sequence>
<gene>
    <name evidence="1" type="ORF">E2562_014950</name>
</gene>
<evidence type="ECO:0000313" key="1">
    <source>
        <dbReference type="EMBL" id="KAF0924865.1"/>
    </source>
</evidence>
<reference evidence="1 2" key="1">
    <citation type="submission" date="2019-11" db="EMBL/GenBank/DDBJ databases">
        <title>Whole genome sequence of Oryza granulata.</title>
        <authorList>
            <person name="Li W."/>
        </authorList>
    </citation>
    <scope>NUCLEOTIDE SEQUENCE [LARGE SCALE GENOMIC DNA]</scope>
    <source>
        <strain evidence="2">cv. Menghai</strain>
        <tissue evidence="1">Leaf</tissue>
    </source>
</reference>
<evidence type="ECO:0000313" key="2">
    <source>
        <dbReference type="Proteomes" id="UP000479710"/>
    </source>
</evidence>
<dbReference type="EMBL" id="SPHZ02000003">
    <property type="protein sequence ID" value="KAF0924865.1"/>
    <property type="molecule type" value="Genomic_DNA"/>
</dbReference>
<protein>
    <submittedName>
        <fullName evidence="1">Uncharacterized protein</fullName>
    </submittedName>
</protein>
<comment type="caution">
    <text evidence="1">The sequence shown here is derived from an EMBL/GenBank/DDBJ whole genome shotgun (WGS) entry which is preliminary data.</text>
</comment>
<dbReference type="Proteomes" id="UP000479710">
    <property type="component" value="Unassembled WGS sequence"/>
</dbReference>
<dbReference type="AlphaFoldDB" id="A0A6G1EIH2"/>
<keyword evidence="2" id="KW-1185">Reference proteome</keyword>
<organism evidence="1 2">
    <name type="scientific">Oryza meyeriana var. granulata</name>
    <dbReference type="NCBI Taxonomy" id="110450"/>
    <lineage>
        <taxon>Eukaryota</taxon>
        <taxon>Viridiplantae</taxon>
        <taxon>Streptophyta</taxon>
        <taxon>Embryophyta</taxon>
        <taxon>Tracheophyta</taxon>
        <taxon>Spermatophyta</taxon>
        <taxon>Magnoliopsida</taxon>
        <taxon>Liliopsida</taxon>
        <taxon>Poales</taxon>
        <taxon>Poaceae</taxon>
        <taxon>BOP clade</taxon>
        <taxon>Oryzoideae</taxon>
        <taxon>Oryzeae</taxon>
        <taxon>Oryzinae</taxon>
        <taxon>Oryza</taxon>
        <taxon>Oryza meyeriana</taxon>
    </lineage>
</organism>
<proteinExistence type="predicted"/>
<name>A0A6G1EIH2_9ORYZ</name>